<keyword evidence="2" id="KW-1185">Reference proteome</keyword>
<keyword evidence="1" id="KW-1133">Transmembrane helix</keyword>
<dbReference type="AlphaFoldDB" id="A0A1I7W893"/>
<evidence type="ECO:0000256" key="1">
    <source>
        <dbReference type="SAM" id="Phobius"/>
    </source>
</evidence>
<feature type="transmembrane region" description="Helical" evidence="1">
    <location>
        <begin position="7"/>
        <end position="30"/>
    </location>
</feature>
<organism evidence="2 3">
    <name type="scientific">Heterorhabditis bacteriophora</name>
    <name type="common">Entomopathogenic nematode worm</name>
    <dbReference type="NCBI Taxonomy" id="37862"/>
    <lineage>
        <taxon>Eukaryota</taxon>
        <taxon>Metazoa</taxon>
        <taxon>Ecdysozoa</taxon>
        <taxon>Nematoda</taxon>
        <taxon>Chromadorea</taxon>
        <taxon>Rhabditida</taxon>
        <taxon>Rhabditina</taxon>
        <taxon>Rhabditomorpha</taxon>
        <taxon>Strongyloidea</taxon>
        <taxon>Heterorhabditidae</taxon>
        <taxon>Heterorhabditis</taxon>
    </lineage>
</organism>
<dbReference type="Proteomes" id="UP000095283">
    <property type="component" value="Unplaced"/>
</dbReference>
<protein>
    <submittedName>
        <fullName evidence="3">Secreted protein</fullName>
    </submittedName>
</protein>
<dbReference type="WBParaSite" id="Hba_00867">
    <property type="protein sequence ID" value="Hba_00867"/>
    <property type="gene ID" value="Hba_00867"/>
</dbReference>
<evidence type="ECO:0000313" key="2">
    <source>
        <dbReference type="Proteomes" id="UP000095283"/>
    </source>
</evidence>
<keyword evidence="1" id="KW-0812">Transmembrane</keyword>
<proteinExistence type="predicted"/>
<sequence length="129" mass="14607">METQLKGFIFLDLWTGICMCFGAALFRFLLGPAYCKPLPAVRCNRRVNVDVSSLFTVSRALYTSFTPAHSKHSISLTLHRDLVVKCGFAGVLTSVFTVYIWINHLMALPWRQMAQKLPGTYMHSTDFIT</sequence>
<accession>A0A1I7W893</accession>
<keyword evidence="1" id="KW-0472">Membrane</keyword>
<name>A0A1I7W893_HETBA</name>
<feature type="transmembrane region" description="Helical" evidence="1">
    <location>
        <begin position="82"/>
        <end position="102"/>
    </location>
</feature>
<evidence type="ECO:0000313" key="3">
    <source>
        <dbReference type="WBParaSite" id="Hba_00867"/>
    </source>
</evidence>
<reference evidence="3" key="1">
    <citation type="submission" date="2016-11" db="UniProtKB">
        <authorList>
            <consortium name="WormBaseParasite"/>
        </authorList>
    </citation>
    <scope>IDENTIFICATION</scope>
</reference>